<dbReference type="Gene3D" id="3.40.630.30">
    <property type="match status" value="1"/>
</dbReference>
<dbReference type="AlphaFoldDB" id="A0A940Y4R9"/>
<dbReference type="PANTHER" id="PTHR43441">
    <property type="entry name" value="RIBOSOMAL-PROTEIN-SERINE ACETYLTRANSFERASE"/>
    <property type="match status" value="1"/>
</dbReference>
<dbReference type="Proteomes" id="UP000676246">
    <property type="component" value="Unassembled WGS sequence"/>
</dbReference>
<comment type="caution">
    <text evidence="2">The sequence shown here is derived from an EMBL/GenBank/DDBJ whole genome shotgun (WGS) entry which is preliminary data.</text>
</comment>
<dbReference type="InterPro" id="IPR016181">
    <property type="entry name" value="Acyl_CoA_acyltransferase"/>
</dbReference>
<name>A0A940Y4R9_9BURK</name>
<evidence type="ECO:0000313" key="3">
    <source>
        <dbReference type="Proteomes" id="UP000676246"/>
    </source>
</evidence>
<organism evidence="2 3">
    <name type="scientific">Ideonella alba</name>
    <dbReference type="NCBI Taxonomy" id="2824118"/>
    <lineage>
        <taxon>Bacteria</taxon>
        <taxon>Pseudomonadati</taxon>
        <taxon>Pseudomonadota</taxon>
        <taxon>Betaproteobacteria</taxon>
        <taxon>Burkholderiales</taxon>
        <taxon>Sphaerotilaceae</taxon>
        <taxon>Ideonella</taxon>
    </lineage>
</organism>
<dbReference type="PROSITE" id="PS51186">
    <property type="entry name" value="GNAT"/>
    <property type="match status" value="1"/>
</dbReference>
<evidence type="ECO:0000313" key="2">
    <source>
        <dbReference type="EMBL" id="MBQ0929767.1"/>
    </source>
</evidence>
<reference evidence="2 3" key="1">
    <citation type="submission" date="2021-04" db="EMBL/GenBank/DDBJ databases">
        <title>The genome sequence of Ideonella sp. 3Y2.</title>
        <authorList>
            <person name="Liu Y."/>
        </authorList>
    </citation>
    <scope>NUCLEOTIDE SEQUENCE [LARGE SCALE GENOMIC DNA]</scope>
    <source>
        <strain evidence="2 3">3Y2</strain>
    </source>
</reference>
<dbReference type="GO" id="GO:1990189">
    <property type="term" value="F:protein N-terminal-serine acetyltransferase activity"/>
    <property type="evidence" value="ECO:0007669"/>
    <property type="project" value="TreeGrafter"/>
</dbReference>
<dbReference type="PANTHER" id="PTHR43441:SF11">
    <property type="entry name" value="RIBOSOMAL-PROTEIN-SERINE ACETYLTRANSFERASE"/>
    <property type="match status" value="1"/>
</dbReference>
<dbReference type="InterPro" id="IPR051908">
    <property type="entry name" value="Ribosomal_N-acetyltransferase"/>
</dbReference>
<protein>
    <submittedName>
        <fullName evidence="2">GNAT family N-acetyltransferase</fullName>
    </submittedName>
</protein>
<dbReference type="EMBL" id="JAGQDD010000002">
    <property type="protein sequence ID" value="MBQ0929767.1"/>
    <property type="molecule type" value="Genomic_DNA"/>
</dbReference>
<accession>A0A940Y4R9</accession>
<dbReference type="RefSeq" id="WP_210852016.1">
    <property type="nucleotide sequence ID" value="NZ_JAGQDD010000002.1"/>
</dbReference>
<dbReference type="GO" id="GO:0005737">
    <property type="term" value="C:cytoplasm"/>
    <property type="evidence" value="ECO:0007669"/>
    <property type="project" value="TreeGrafter"/>
</dbReference>
<dbReference type="SUPFAM" id="SSF55729">
    <property type="entry name" value="Acyl-CoA N-acyltransferases (Nat)"/>
    <property type="match status" value="1"/>
</dbReference>
<evidence type="ECO:0000259" key="1">
    <source>
        <dbReference type="PROSITE" id="PS51186"/>
    </source>
</evidence>
<dbReference type="InterPro" id="IPR000182">
    <property type="entry name" value="GNAT_dom"/>
</dbReference>
<dbReference type="Pfam" id="PF13302">
    <property type="entry name" value="Acetyltransf_3"/>
    <property type="match status" value="1"/>
</dbReference>
<gene>
    <name evidence="2" type="ORF">KAK03_04645</name>
</gene>
<feature type="domain" description="N-acetyltransferase" evidence="1">
    <location>
        <begin position="14"/>
        <end position="181"/>
    </location>
</feature>
<proteinExistence type="predicted"/>
<dbReference type="GO" id="GO:0008999">
    <property type="term" value="F:protein-N-terminal-alanine acetyltransferase activity"/>
    <property type="evidence" value="ECO:0007669"/>
    <property type="project" value="TreeGrafter"/>
</dbReference>
<sequence length="193" mass="21368">MSDPGFPTLHTERLVLREILLADAPALLAVHGDAQAMRWFGSEPLADLAAAEGLVALFAGWRRQPNPGTRWGLARRSDPHRLLGSCGLFGWNRQWRKCTLGYELHPSARGQGLMDEALRTVLDWGFAQMQLNRIEAQVHPDNAASRRSLQRLGFQAEGLMREAGHWHGCYHDLIGMGLLARDWRAAGAAQASA</sequence>
<keyword evidence="3" id="KW-1185">Reference proteome</keyword>